<evidence type="ECO:0000256" key="7">
    <source>
        <dbReference type="ARBA" id="ARBA00022927"/>
    </source>
</evidence>
<comment type="subcellular location">
    <subcellularLocation>
        <location evidence="1">Cell inner membrane</location>
        <topology evidence="1">Single-pass membrane protein</topology>
        <orientation evidence="1">Periplasmic side</orientation>
    </subcellularLocation>
</comment>
<feature type="transmembrane region" description="Helical" evidence="10">
    <location>
        <begin position="14"/>
        <end position="34"/>
    </location>
</feature>
<dbReference type="InterPro" id="IPR006260">
    <property type="entry name" value="TonB/TolA_C"/>
</dbReference>
<evidence type="ECO:0000256" key="5">
    <source>
        <dbReference type="ARBA" id="ARBA00022519"/>
    </source>
</evidence>
<dbReference type="AlphaFoldDB" id="F4KNP6"/>
<dbReference type="PROSITE" id="PS52015">
    <property type="entry name" value="TONB_CTD"/>
    <property type="match status" value="1"/>
</dbReference>
<reference evidence="13" key="1">
    <citation type="submission" date="2011-04" db="EMBL/GenBank/DDBJ databases">
        <title>The complete genome of Porphyromonas asaccharolytica DSM 20707.</title>
        <authorList>
            <person name="Lucas S."/>
            <person name="Han J."/>
            <person name="Lapidus A."/>
            <person name="Bruce D."/>
            <person name="Goodwin L."/>
            <person name="Pitluck S."/>
            <person name="Peters L."/>
            <person name="Kyrpides N."/>
            <person name="Mavromatis K."/>
            <person name="Ivanova N."/>
            <person name="Ovchinnikova G."/>
            <person name="Pagani I."/>
            <person name="Lu M."/>
            <person name="Detter J.C."/>
            <person name="Tapia R."/>
            <person name="Han C."/>
            <person name="Land M."/>
            <person name="Hauser L."/>
            <person name="Markowitz V."/>
            <person name="Cheng J.-F."/>
            <person name="Hugenholtz P."/>
            <person name="Woyke T."/>
            <person name="Wu D."/>
            <person name="Gronow S."/>
            <person name="Wellnitz S."/>
            <person name="Brambilla E."/>
            <person name="Klenk H.-P."/>
            <person name="Eisen J.A."/>
        </authorList>
    </citation>
    <scope>NUCLEOTIDE SEQUENCE [LARGE SCALE GENOMIC DNA]</scope>
    <source>
        <strain evidence="13">ATCC 25260 / DSM 20707 / VPI 4198</strain>
    </source>
</reference>
<keyword evidence="4" id="KW-1003">Cell membrane</keyword>
<keyword evidence="9 10" id="KW-0472">Membrane</keyword>
<evidence type="ECO:0000256" key="1">
    <source>
        <dbReference type="ARBA" id="ARBA00004383"/>
    </source>
</evidence>
<dbReference type="GO" id="GO:0031992">
    <property type="term" value="F:energy transducer activity"/>
    <property type="evidence" value="ECO:0007669"/>
    <property type="project" value="TreeGrafter"/>
</dbReference>
<dbReference type="GO" id="GO:0055085">
    <property type="term" value="P:transmembrane transport"/>
    <property type="evidence" value="ECO:0007669"/>
    <property type="project" value="InterPro"/>
</dbReference>
<evidence type="ECO:0000313" key="13">
    <source>
        <dbReference type="Proteomes" id="UP000006545"/>
    </source>
</evidence>
<dbReference type="InterPro" id="IPR051045">
    <property type="entry name" value="TonB-dependent_transducer"/>
</dbReference>
<dbReference type="PANTHER" id="PTHR33446">
    <property type="entry name" value="PROTEIN TONB-RELATED"/>
    <property type="match status" value="1"/>
</dbReference>
<dbReference type="SUPFAM" id="SSF74653">
    <property type="entry name" value="TolA/TonB C-terminal domain"/>
    <property type="match status" value="1"/>
</dbReference>
<evidence type="ECO:0000259" key="11">
    <source>
        <dbReference type="PROSITE" id="PS52015"/>
    </source>
</evidence>
<dbReference type="OrthoDB" id="9814002at2"/>
<keyword evidence="7" id="KW-0653">Protein transport</keyword>
<dbReference type="Proteomes" id="UP000006545">
    <property type="component" value="Chromosome"/>
</dbReference>
<evidence type="ECO:0000256" key="10">
    <source>
        <dbReference type="SAM" id="Phobius"/>
    </source>
</evidence>
<dbReference type="RefSeq" id="WP_013760827.1">
    <property type="nucleotide sequence ID" value="NC_015501.1"/>
</dbReference>
<keyword evidence="8 10" id="KW-1133">Transmembrane helix</keyword>
<accession>F4KNP6</accession>
<keyword evidence="3" id="KW-0813">Transport</keyword>
<gene>
    <name evidence="12" type="ordered locus">Poras_1562</name>
</gene>
<evidence type="ECO:0000256" key="2">
    <source>
        <dbReference type="ARBA" id="ARBA00006555"/>
    </source>
</evidence>
<evidence type="ECO:0000256" key="8">
    <source>
        <dbReference type="ARBA" id="ARBA00022989"/>
    </source>
</evidence>
<protein>
    <submittedName>
        <fullName evidence="12">TonB family protein</fullName>
    </submittedName>
</protein>
<feature type="domain" description="TonB C-terminal" evidence="11">
    <location>
        <begin position="144"/>
        <end position="234"/>
    </location>
</feature>
<name>F4KNP6_PORAD</name>
<dbReference type="GO" id="GO:0098797">
    <property type="term" value="C:plasma membrane protein complex"/>
    <property type="evidence" value="ECO:0007669"/>
    <property type="project" value="TreeGrafter"/>
</dbReference>
<keyword evidence="13" id="KW-1185">Reference proteome</keyword>
<dbReference type="Pfam" id="PF03544">
    <property type="entry name" value="TonB_C"/>
    <property type="match status" value="1"/>
</dbReference>
<evidence type="ECO:0000256" key="4">
    <source>
        <dbReference type="ARBA" id="ARBA00022475"/>
    </source>
</evidence>
<dbReference type="eggNOG" id="COG0810">
    <property type="taxonomic scope" value="Bacteria"/>
</dbReference>
<dbReference type="STRING" id="879243.Poras_1562"/>
<dbReference type="EMBL" id="CP002689">
    <property type="protein sequence ID" value="AEE13493.1"/>
    <property type="molecule type" value="Genomic_DNA"/>
</dbReference>
<evidence type="ECO:0000313" key="12">
    <source>
        <dbReference type="EMBL" id="AEE13493.1"/>
    </source>
</evidence>
<dbReference type="HOGENOM" id="CLU_065795_1_1_10"/>
<dbReference type="Gene3D" id="3.30.1150.10">
    <property type="match status" value="1"/>
</dbReference>
<dbReference type="PANTHER" id="PTHR33446:SF2">
    <property type="entry name" value="PROTEIN TONB"/>
    <property type="match status" value="1"/>
</dbReference>
<keyword evidence="6 10" id="KW-0812">Transmembrane</keyword>
<dbReference type="GO" id="GO:0015031">
    <property type="term" value="P:protein transport"/>
    <property type="evidence" value="ECO:0007669"/>
    <property type="project" value="UniProtKB-KW"/>
</dbReference>
<evidence type="ECO:0000256" key="6">
    <source>
        <dbReference type="ARBA" id="ARBA00022692"/>
    </source>
</evidence>
<sequence>MEIKKSPQADLRRTIPLSLAIGFVLALGILYTALEWTSTKDDSADETTALNIADMEDALIINEQQEEQPEPEPEAPQEVVEVALPEEFKVVDDNKEVAKISIVSVDQDRELPPPPVIVQPVQTVEEPEDQIFEIVENPAVPPMGDIPSMLKWIANHIEYPQSALDNNIQGKVVLRFVVEKDGSIGDVIVARKVDPALDKEAIRVLKSMPKWTPGKQRGKPVRSYFTLPIAFTIG</sequence>
<keyword evidence="5" id="KW-0997">Cell inner membrane</keyword>
<dbReference type="KEGG" id="pah:Poras_1562"/>
<organism evidence="12 13">
    <name type="scientific">Porphyromonas asaccharolytica (strain ATCC 25260 / DSM 20707 / BCRC 10618 / CCUG 7834 / JCM 6326 / LMG 13178 / VPI 4198 / B440)</name>
    <name type="common">Bacteroides asaccharolyticus</name>
    <dbReference type="NCBI Taxonomy" id="879243"/>
    <lineage>
        <taxon>Bacteria</taxon>
        <taxon>Pseudomonadati</taxon>
        <taxon>Bacteroidota</taxon>
        <taxon>Bacteroidia</taxon>
        <taxon>Bacteroidales</taxon>
        <taxon>Porphyromonadaceae</taxon>
        <taxon>Porphyromonas</taxon>
    </lineage>
</organism>
<evidence type="ECO:0000256" key="3">
    <source>
        <dbReference type="ARBA" id="ARBA00022448"/>
    </source>
</evidence>
<dbReference type="NCBIfam" id="TIGR01352">
    <property type="entry name" value="tonB_Cterm"/>
    <property type="match status" value="1"/>
</dbReference>
<comment type="similarity">
    <text evidence="2">Belongs to the TonB family.</text>
</comment>
<evidence type="ECO:0000256" key="9">
    <source>
        <dbReference type="ARBA" id="ARBA00023136"/>
    </source>
</evidence>
<proteinExistence type="inferred from homology"/>
<dbReference type="InterPro" id="IPR037682">
    <property type="entry name" value="TonB_C"/>
</dbReference>